<keyword evidence="3" id="KW-1185">Reference proteome</keyword>
<accession>A1HNX3</accession>
<dbReference type="InterPro" id="IPR051805">
    <property type="entry name" value="Dehydratase_Activator_Redct"/>
</dbReference>
<reference evidence="2 3" key="2">
    <citation type="submission" date="2007-01" db="EMBL/GenBank/DDBJ databases">
        <title>Sequencing of the draft genome and assembly of Thermosinus carboxydivorans Nor1.</title>
        <authorList>
            <consortium name="US DOE Joint Genome Institute (JGI-PGF)"/>
            <person name="Copeland A."/>
            <person name="Lucas S."/>
            <person name="Lapidus A."/>
            <person name="Barry K."/>
            <person name="Glavina del Rio T."/>
            <person name="Dalin E."/>
            <person name="Tice H."/>
            <person name="Bruce D."/>
            <person name="Pitluck S."/>
            <person name="Richardson P."/>
        </authorList>
    </citation>
    <scope>NUCLEOTIDE SEQUENCE [LARGE SCALE GENOMIC DNA]</scope>
    <source>
        <strain evidence="2 3">Nor1</strain>
    </source>
</reference>
<name>A1HNX3_9FIRM</name>
<sequence length="329" mass="37117">MKIGLPRALLYYYYNPLWQNLFTNLGCEAVLSGPTTKEIVDLGVKYSVAEICLPLKIFCGHVANLLNTGVDYIYIPRMVSVEKQKFFCPKFLGLPDMMRHILPELAERMIAPDICCRRETIEDFGDYAAIARPLGVSAGAVKKALAAAISKWTVFRRYHRQGCTIEEAMTCLESGPKGMSPPDSRPLTIGLLGYVYNIYDKFIGMDIIGKLRAAGANVITFEMLDDYTITENLRPLRKTMPWTFTNKLLGTGYDFFGDPRIDGVIHITAFGCGPDSMLGKMLDFIALEKEKAFMTIRVDEHSGEAHLNTRIEAFVDMLRRKKMLIRQAR</sequence>
<organism evidence="2 3">
    <name type="scientific">Thermosinus carboxydivorans Nor1</name>
    <dbReference type="NCBI Taxonomy" id="401526"/>
    <lineage>
        <taxon>Bacteria</taxon>
        <taxon>Bacillati</taxon>
        <taxon>Bacillota</taxon>
        <taxon>Negativicutes</taxon>
        <taxon>Selenomonadales</taxon>
        <taxon>Sporomusaceae</taxon>
        <taxon>Thermosinus</taxon>
    </lineage>
</organism>
<dbReference type="PANTHER" id="PTHR32329">
    <property type="entry name" value="BIFUNCTIONAL PROTEIN [INCLUDES 2-HYDROXYACYL-COA DEHYDRATASE (N-TER) AND ITS ACTIVATOR DOMAIN (C_TERM)-RELATED"/>
    <property type="match status" value="1"/>
</dbReference>
<dbReference type="EMBL" id="AAWL01000003">
    <property type="protein sequence ID" value="EAX48475.1"/>
    <property type="molecule type" value="Genomic_DNA"/>
</dbReference>
<gene>
    <name evidence="2" type="ORF">TcarDRAFT_2425</name>
</gene>
<dbReference type="AlphaFoldDB" id="A1HNX3"/>
<dbReference type="Gene3D" id="3.40.50.11900">
    <property type="match status" value="1"/>
</dbReference>
<proteinExistence type="predicted"/>
<dbReference type="InterPro" id="IPR018709">
    <property type="entry name" value="CoA_activase_DUF2229"/>
</dbReference>
<dbReference type="eggNOG" id="COG3580">
    <property type="taxonomic scope" value="Bacteria"/>
</dbReference>
<reference evidence="2 3" key="1">
    <citation type="submission" date="2007-01" db="EMBL/GenBank/DDBJ databases">
        <title>Annotation of the draft genome assembly of Thermosinus carboxydivorans Nor1.</title>
        <authorList>
            <consortium name="US DOE Joint Genome Institute (JGI-ORNL)"/>
            <person name="Larimer F."/>
            <person name="Land M."/>
            <person name="Hauser L."/>
        </authorList>
    </citation>
    <scope>NUCLEOTIDE SEQUENCE [LARGE SCALE GENOMIC DNA]</scope>
    <source>
        <strain evidence="2 3">Nor1</strain>
    </source>
</reference>
<evidence type="ECO:0000313" key="2">
    <source>
        <dbReference type="EMBL" id="EAX48475.1"/>
    </source>
</evidence>
<feature type="domain" description="DUF2229" evidence="1">
    <location>
        <begin position="2"/>
        <end position="224"/>
    </location>
</feature>
<dbReference type="RefSeq" id="WP_007288723.1">
    <property type="nucleotide sequence ID" value="NZ_AAWL01000003.1"/>
</dbReference>
<evidence type="ECO:0000313" key="3">
    <source>
        <dbReference type="Proteomes" id="UP000005139"/>
    </source>
</evidence>
<dbReference type="OrthoDB" id="9780120at2"/>
<evidence type="ECO:0000259" key="1">
    <source>
        <dbReference type="Pfam" id="PF09989"/>
    </source>
</evidence>
<dbReference type="Pfam" id="PF09989">
    <property type="entry name" value="DUF2229"/>
    <property type="match status" value="1"/>
</dbReference>
<dbReference type="Proteomes" id="UP000005139">
    <property type="component" value="Unassembled WGS sequence"/>
</dbReference>
<comment type="caution">
    <text evidence="2">The sequence shown here is derived from an EMBL/GenBank/DDBJ whole genome shotgun (WGS) entry which is preliminary data.</text>
</comment>
<protein>
    <recommendedName>
        <fullName evidence="1">DUF2229 domain-containing protein</fullName>
    </recommendedName>
</protein>
<dbReference type="PANTHER" id="PTHR32329:SF2">
    <property type="entry name" value="BIFUNCTIONAL PROTEIN [INCLUDES 2-HYDROXYACYL-COA DEHYDRATASE (N-TER) AND ITS ACTIVATOR DOMAIN (C_TERM)"/>
    <property type="match status" value="1"/>
</dbReference>